<dbReference type="NCBIfam" id="NF009804">
    <property type="entry name" value="PRK13288.1"/>
    <property type="match status" value="1"/>
</dbReference>
<dbReference type="SFLD" id="SFLDG01135">
    <property type="entry name" value="C1.5.6:_HAD__Beta-PGM__Phospha"/>
    <property type="match status" value="1"/>
</dbReference>
<comment type="caution">
    <text evidence="1">The sequence shown here is derived from an EMBL/GenBank/DDBJ whole genome shotgun (WGS) entry which is preliminary data.</text>
</comment>
<dbReference type="InterPro" id="IPR050155">
    <property type="entry name" value="HAD-like_hydrolase_sf"/>
</dbReference>
<accession>A0ABS6EI82</accession>
<dbReference type="PANTHER" id="PTHR43434:SF26">
    <property type="entry name" value="PYROPHOSPHATASE PPAX"/>
    <property type="match status" value="1"/>
</dbReference>
<proteinExistence type="predicted"/>
<dbReference type="GO" id="GO:0004427">
    <property type="term" value="F:inorganic diphosphate phosphatase activity"/>
    <property type="evidence" value="ECO:0007669"/>
    <property type="project" value="UniProtKB-EC"/>
</dbReference>
<evidence type="ECO:0000313" key="1">
    <source>
        <dbReference type="EMBL" id="MBU5484920.1"/>
    </source>
</evidence>
<name>A0ABS6EI82_9CLOT</name>
<dbReference type="PANTHER" id="PTHR43434">
    <property type="entry name" value="PHOSPHOGLYCOLATE PHOSPHATASE"/>
    <property type="match status" value="1"/>
</dbReference>
<reference evidence="1 2" key="1">
    <citation type="submission" date="2021-06" db="EMBL/GenBank/DDBJ databases">
        <authorList>
            <person name="Sun Q."/>
            <person name="Li D."/>
        </authorList>
    </citation>
    <scope>NUCLEOTIDE SEQUENCE [LARGE SCALE GENOMIC DNA]</scope>
    <source>
        <strain evidence="1 2">MSJ-11</strain>
    </source>
</reference>
<organism evidence="1 2">
    <name type="scientific">Clostridium mobile</name>
    <dbReference type="NCBI Taxonomy" id="2841512"/>
    <lineage>
        <taxon>Bacteria</taxon>
        <taxon>Bacillati</taxon>
        <taxon>Bacillota</taxon>
        <taxon>Clostridia</taxon>
        <taxon>Eubacteriales</taxon>
        <taxon>Clostridiaceae</taxon>
        <taxon>Clostridium</taxon>
    </lineage>
</organism>
<dbReference type="SFLD" id="SFLDS00003">
    <property type="entry name" value="Haloacid_Dehalogenase"/>
    <property type="match status" value="1"/>
</dbReference>
<dbReference type="EMBL" id="JAHLQF010000002">
    <property type="protein sequence ID" value="MBU5484920.1"/>
    <property type="molecule type" value="Genomic_DNA"/>
</dbReference>
<dbReference type="Proteomes" id="UP000726170">
    <property type="component" value="Unassembled WGS sequence"/>
</dbReference>
<protein>
    <submittedName>
        <fullName evidence="1">Pyrophosphatase PpaX</fullName>
        <ecNumber evidence="1">3.6.1.1</ecNumber>
    </submittedName>
</protein>
<sequence length="215" mass="24306">MIKAILFDLDGTLVDTNDLILETFKYVFTNHLNIEIDDKEIINTFGEPLMGVLERYGKERAEELYQAYITYNEEVHDSLTKSIDGVEEGLKLLKETGLKIGVVTSKRRAAALRGLRLFDLEKFMDVIVTPEDTKMHKPHGEPVLKACELLGISPEYALMVGDSHNDILCGQNANAKTCLVKYTALSVEEILRHKPDYVVDSVIDIYNIVKDKKIC</sequence>
<dbReference type="NCBIfam" id="TIGR01509">
    <property type="entry name" value="HAD-SF-IA-v3"/>
    <property type="match status" value="1"/>
</dbReference>
<dbReference type="Pfam" id="PF13419">
    <property type="entry name" value="HAD_2"/>
    <property type="match status" value="1"/>
</dbReference>
<dbReference type="SFLD" id="SFLDG01129">
    <property type="entry name" value="C1.5:_HAD__Beta-PGM__Phosphata"/>
    <property type="match status" value="1"/>
</dbReference>
<dbReference type="NCBIfam" id="TIGR01549">
    <property type="entry name" value="HAD-SF-IA-v1"/>
    <property type="match status" value="1"/>
</dbReference>
<dbReference type="RefSeq" id="WP_216439439.1">
    <property type="nucleotide sequence ID" value="NZ_JAHLQF010000002.1"/>
</dbReference>
<dbReference type="EC" id="3.6.1.1" evidence="1"/>
<gene>
    <name evidence="1" type="primary">ppaX</name>
    <name evidence="1" type="ORF">KQI86_11290</name>
</gene>
<dbReference type="InterPro" id="IPR041492">
    <property type="entry name" value="HAD_2"/>
</dbReference>
<keyword evidence="2" id="KW-1185">Reference proteome</keyword>
<keyword evidence="1" id="KW-0378">Hydrolase</keyword>
<dbReference type="InterPro" id="IPR006439">
    <property type="entry name" value="HAD-SF_hydro_IA"/>
</dbReference>
<evidence type="ECO:0000313" key="2">
    <source>
        <dbReference type="Proteomes" id="UP000726170"/>
    </source>
</evidence>